<accession>A0A9D3XCP8</accession>
<dbReference type="AlphaFoldDB" id="A0A9D3XCP8"/>
<dbReference type="Proteomes" id="UP000827986">
    <property type="component" value="Unassembled WGS sequence"/>
</dbReference>
<organism evidence="1 2">
    <name type="scientific">Mauremys mutica</name>
    <name type="common">yellowpond turtle</name>
    <dbReference type="NCBI Taxonomy" id="74926"/>
    <lineage>
        <taxon>Eukaryota</taxon>
        <taxon>Metazoa</taxon>
        <taxon>Chordata</taxon>
        <taxon>Craniata</taxon>
        <taxon>Vertebrata</taxon>
        <taxon>Euteleostomi</taxon>
        <taxon>Archelosauria</taxon>
        <taxon>Testudinata</taxon>
        <taxon>Testudines</taxon>
        <taxon>Cryptodira</taxon>
        <taxon>Durocryptodira</taxon>
        <taxon>Testudinoidea</taxon>
        <taxon>Geoemydidae</taxon>
        <taxon>Geoemydinae</taxon>
        <taxon>Mauremys</taxon>
    </lineage>
</organism>
<comment type="caution">
    <text evidence="1">The sequence shown here is derived from an EMBL/GenBank/DDBJ whole genome shotgun (WGS) entry which is preliminary data.</text>
</comment>
<sequence>MAFSGQRAHDGQPGAIYTPSMYTLLCAVRCSTGWNGNKCGIVSRRTDGPRGMTETRVYQHSSRTRQGVESGNTARNIIQIPGHRTLNKHVSEQQNHHSHCYR</sequence>
<protein>
    <submittedName>
        <fullName evidence="1">Uncharacterized protein</fullName>
    </submittedName>
</protein>
<keyword evidence="2" id="KW-1185">Reference proteome</keyword>
<evidence type="ECO:0000313" key="2">
    <source>
        <dbReference type="Proteomes" id="UP000827986"/>
    </source>
</evidence>
<reference evidence="1" key="1">
    <citation type="submission" date="2021-09" db="EMBL/GenBank/DDBJ databases">
        <title>The genome of Mauremys mutica provides insights into the evolution of semi-aquatic lifestyle.</title>
        <authorList>
            <person name="Gong S."/>
            <person name="Gao Y."/>
        </authorList>
    </citation>
    <scope>NUCLEOTIDE SEQUENCE</scope>
    <source>
        <strain evidence="1">MM-2020</strain>
        <tissue evidence="1">Muscle</tissue>
    </source>
</reference>
<dbReference type="EMBL" id="JAHDVG010000474">
    <property type="protein sequence ID" value="KAH1177191.1"/>
    <property type="molecule type" value="Genomic_DNA"/>
</dbReference>
<evidence type="ECO:0000313" key="1">
    <source>
        <dbReference type="EMBL" id="KAH1177191.1"/>
    </source>
</evidence>
<gene>
    <name evidence="1" type="ORF">KIL84_010893</name>
</gene>
<proteinExistence type="predicted"/>
<name>A0A9D3XCP8_9SAUR</name>